<dbReference type="EMBL" id="OU594945">
    <property type="protein sequence ID" value="CAG9288978.1"/>
    <property type="molecule type" value="Genomic_DNA"/>
</dbReference>
<reference evidence="2" key="1">
    <citation type="submission" date="2022-02" db="EMBL/GenBank/DDBJ databases">
        <authorList>
            <person name="Giguere J D."/>
        </authorList>
    </citation>
    <scope>NUCLEOTIDE SEQUENCE</scope>
    <source>
        <strain evidence="2">CCAP 1055/1</strain>
    </source>
</reference>
<dbReference type="Proteomes" id="UP000836788">
    <property type="component" value="Chromosome 4"/>
</dbReference>
<dbReference type="AlphaFoldDB" id="A0A8J9SFA0"/>
<gene>
    <name evidence="2" type="ORF">PTTT1_LOCUS40211</name>
</gene>
<proteinExistence type="predicted"/>
<feature type="compositionally biased region" description="Polar residues" evidence="1">
    <location>
        <begin position="43"/>
        <end position="55"/>
    </location>
</feature>
<feature type="region of interest" description="Disordered" evidence="1">
    <location>
        <begin position="30"/>
        <end position="57"/>
    </location>
</feature>
<evidence type="ECO:0000313" key="2">
    <source>
        <dbReference type="EMBL" id="CAG9288978.1"/>
    </source>
</evidence>
<evidence type="ECO:0000256" key="1">
    <source>
        <dbReference type="SAM" id="MobiDB-lite"/>
    </source>
</evidence>
<protein>
    <submittedName>
        <fullName evidence="2">Uncharacterized protein</fullName>
    </submittedName>
</protein>
<sequence length="172" mass="19506">MVLLFPGSYYSPPEDLSTFSNMRPKMTLRTASSTCPPVHPRSTPKTIQQHTTGNPFPTRLRRAKSLPGNFLGSRDAGKALFWFRPKHANATSASRCQITLQYRRLDSEPAEKQSHPLDLPNLNDTLSRSFSTIETTCIDDESELWEYDDDEDSLVDEANEGLRGLIFLDERE</sequence>
<accession>A0A8J9SFA0</accession>
<organism evidence="2">
    <name type="scientific">Phaeodactylum tricornutum</name>
    <name type="common">Diatom</name>
    <dbReference type="NCBI Taxonomy" id="2850"/>
    <lineage>
        <taxon>Eukaryota</taxon>
        <taxon>Sar</taxon>
        <taxon>Stramenopiles</taxon>
        <taxon>Ochrophyta</taxon>
        <taxon>Bacillariophyta</taxon>
        <taxon>Bacillariophyceae</taxon>
        <taxon>Bacillariophycidae</taxon>
        <taxon>Naviculales</taxon>
        <taxon>Phaeodactylaceae</taxon>
        <taxon>Phaeodactylum</taxon>
    </lineage>
</organism>
<name>A0A8J9SFA0_PHATR</name>